<comment type="caution">
    <text evidence="17">The sequence shown here is derived from an EMBL/GenBank/DDBJ whole genome shotgun (WGS) entry which is preliminary data.</text>
</comment>
<dbReference type="GO" id="GO:0005886">
    <property type="term" value="C:plasma membrane"/>
    <property type="evidence" value="ECO:0007669"/>
    <property type="project" value="TreeGrafter"/>
</dbReference>
<dbReference type="GO" id="GO:0051301">
    <property type="term" value="P:cell division"/>
    <property type="evidence" value="ECO:0007669"/>
    <property type="project" value="InterPro"/>
</dbReference>
<keyword evidence="7 16" id="KW-1133">Transmembrane helix</keyword>
<dbReference type="GO" id="GO:0032153">
    <property type="term" value="C:cell division site"/>
    <property type="evidence" value="ECO:0007669"/>
    <property type="project" value="TreeGrafter"/>
</dbReference>
<dbReference type="EC" id="2.4.99.28" evidence="14"/>
<evidence type="ECO:0000256" key="14">
    <source>
        <dbReference type="ARBA" id="ARBA00044770"/>
    </source>
</evidence>
<accession>A0A0G1ADK4</accession>
<evidence type="ECO:0000256" key="1">
    <source>
        <dbReference type="ARBA" id="ARBA00004141"/>
    </source>
</evidence>
<evidence type="ECO:0000256" key="8">
    <source>
        <dbReference type="ARBA" id="ARBA00023136"/>
    </source>
</evidence>
<dbReference type="Pfam" id="PF01098">
    <property type="entry name" value="FTSW_RODA_SPOVE"/>
    <property type="match status" value="1"/>
</dbReference>
<evidence type="ECO:0000256" key="5">
    <source>
        <dbReference type="ARBA" id="ARBA00022960"/>
    </source>
</evidence>
<dbReference type="PANTHER" id="PTHR30474">
    <property type="entry name" value="CELL CYCLE PROTEIN"/>
    <property type="match status" value="1"/>
</dbReference>
<proteinExistence type="inferred from homology"/>
<evidence type="ECO:0000313" key="17">
    <source>
        <dbReference type="EMBL" id="KKS23383.1"/>
    </source>
</evidence>
<evidence type="ECO:0000256" key="4">
    <source>
        <dbReference type="ARBA" id="ARBA00022692"/>
    </source>
</evidence>
<evidence type="ECO:0000256" key="2">
    <source>
        <dbReference type="ARBA" id="ARBA00022676"/>
    </source>
</evidence>
<keyword evidence="5" id="KW-0133">Cell shape</keyword>
<evidence type="ECO:0000256" key="11">
    <source>
        <dbReference type="ARBA" id="ARBA00038053"/>
    </source>
</evidence>
<dbReference type="GO" id="GO:0008360">
    <property type="term" value="P:regulation of cell shape"/>
    <property type="evidence" value="ECO:0007669"/>
    <property type="project" value="UniProtKB-KW"/>
</dbReference>
<evidence type="ECO:0000256" key="7">
    <source>
        <dbReference type="ARBA" id="ARBA00022989"/>
    </source>
</evidence>
<name>A0A0G1ADK4_9BACT</name>
<keyword evidence="4 16" id="KW-0812">Transmembrane</keyword>
<evidence type="ECO:0000256" key="6">
    <source>
        <dbReference type="ARBA" id="ARBA00022984"/>
    </source>
</evidence>
<comment type="similarity">
    <text evidence="11">Belongs to the SEDS family. FtsW subfamily.</text>
</comment>
<sequence>MLGLIAFGVLVYFKPYARERVTTFLNPANDPQDSSWQINQSLIAIGSGSVFGRGLGQGIQKFTYLPEPQGDSIFAVIAEELGFVGSITIILLYVVFVLRGLRIASRAPDQFGRLLSSGIVIMITVQAFLNIAALAGLVPLTGVPLPFMSHGGTSLLFSLAAVGIVLNVSRYQTKKIQT</sequence>
<dbReference type="GO" id="GO:0008955">
    <property type="term" value="F:peptidoglycan glycosyltransferase activity"/>
    <property type="evidence" value="ECO:0007669"/>
    <property type="project" value="UniProtKB-EC"/>
</dbReference>
<protein>
    <recommendedName>
        <fullName evidence="12">Probable peptidoglycan glycosyltransferase FtsW</fullName>
        <ecNumber evidence="14">2.4.99.28</ecNumber>
    </recommendedName>
    <alternativeName>
        <fullName evidence="13">Cell division protein FtsW</fullName>
    </alternativeName>
    <alternativeName>
        <fullName evidence="10">Cell wall polymerase</fullName>
    </alternativeName>
    <alternativeName>
        <fullName evidence="9">Peptidoglycan polymerase</fullName>
    </alternativeName>
</protein>
<evidence type="ECO:0000256" key="12">
    <source>
        <dbReference type="ARBA" id="ARBA00041185"/>
    </source>
</evidence>
<feature type="transmembrane region" description="Helical" evidence="16">
    <location>
        <begin position="147"/>
        <end position="168"/>
    </location>
</feature>
<evidence type="ECO:0000256" key="10">
    <source>
        <dbReference type="ARBA" id="ARBA00033270"/>
    </source>
</evidence>
<dbReference type="PANTHER" id="PTHR30474:SF2">
    <property type="entry name" value="PEPTIDOGLYCAN GLYCOSYLTRANSFERASE FTSW-RELATED"/>
    <property type="match status" value="1"/>
</dbReference>
<dbReference type="PATRIC" id="fig|1618667.3.peg.704"/>
<dbReference type="GO" id="GO:0009252">
    <property type="term" value="P:peptidoglycan biosynthetic process"/>
    <property type="evidence" value="ECO:0007669"/>
    <property type="project" value="UniProtKB-KW"/>
</dbReference>
<keyword evidence="6" id="KW-0573">Peptidoglycan synthesis</keyword>
<comment type="catalytic activity">
    <reaction evidence="15">
        <text>[GlcNAc-(1-&gt;4)-Mur2Ac(oyl-L-Ala-gamma-D-Glu-L-Lys-D-Ala-D-Ala)](n)-di-trans,octa-cis-undecaprenyl diphosphate + beta-D-GlcNAc-(1-&gt;4)-Mur2Ac(oyl-L-Ala-gamma-D-Glu-L-Lys-D-Ala-D-Ala)-di-trans,octa-cis-undecaprenyl diphosphate = [GlcNAc-(1-&gt;4)-Mur2Ac(oyl-L-Ala-gamma-D-Glu-L-Lys-D-Ala-D-Ala)](n+1)-di-trans,octa-cis-undecaprenyl diphosphate + di-trans,octa-cis-undecaprenyl diphosphate + H(+)</text>
        <dbReference type="Rhea" id="RHEA:23708"/>
        <dbReference type="Rhea" id="RHEA-COMP:9602"/>
        <dbReference type="Rhea" id="RHEA-COMP:9603"/>
        <dbReference type="ChEBI" id="CHEBI:15378"/>
        <dbReference type="ChEBI" id="CHEBI:58405"/>
        <dbReference type="ChEBI" id="CHEBI:60033"/>
        <dbReference type="ChEBI" id="CHEBI:78435"/>
        <dbReference type="EC" id="2.4.99.28"/>
    </reaction>
</comment>
<gene>
    <name evidence="17" type="ORF">UU83_C0052G0011</name>
</gene>
<evidence type="ECO:0000313" key="18">
    <source>
        <dbReference type="Proteomes" id="UP000033856"/>
    </source>
</evidence>
<evidence type="ECO:0000256" key="15">
    <source>
        <dbReference type="ARBA" id="ARBA00049902"/>
    </source>
</evidence>
<dbReference type="InterPro" id="IPR001182">
    <property type="entry name" value="FtsW/RodA"/>
</dbReference>
<feature type="transmembrane region" description="Helical" evidence="16">
    <location>
        <begin position="73"/>
        <end position="98"/>
    </location>
</feature>
<dbReference type="GO" id="GO:0015648">
    <property type="term" value="F:lipid-linked peptidoglycan transporter activity"/>
    <property type="evidence" value="ECO:0007669"/>
    <property type="project" value="TreeGrafter"/>
</dbReference>
<dbReference type="Proteomes" id="UP000033856">
    <property type="component" value="Unassembled WGS sequence"/>
</dbReference>
<keyword evidence="2" id="KW-0328">Glycosyltransferase</keyword>
<evidence type="ECO:0000256" key="16">
    <source>
        <dbReference type="SAM" id="Phobius"/>
    </source>
</evidence>
<keyword evidence="3" id="KW-0808">Transferase</keyword>
<feature type="transmembrane region" description="Helical" evidence="16">
    <location>
        <begin position="119"/>
        <end position="141"/>
    </location>
</feature>
<dbReference type="AlphaFoldDB" id="A0A0G1ADK4"/>
<organism evidence="17 18">
    <name type="scientific">Candidatus Jorgensenbacteria bacterium GW2011_GWF2_41_8</name>
    <dbReference type="NCBI Taxonomy" id="1618667"/>
    <lineage>
        <taxon>Bacteria</taxon>
        <taxon>Candidatus Joergenseniibacteriota</taxon>
    </lineage>
</organism>
<comment type="subcellular location">
    <subcellularLocation>
        <location evidence="1">Membrane</location>
        <topology evidence="1">Multi-pass membrane protein</topology>
    </subcellularLocation>
</comment>
<reference evidence="17 18" key="1">
    <citation type="journal article" date="2015" name="Nature">
        <title>rRNA introns, odd ribosomes, and small enigmatic genomes across a large radiation of phyla.</title>
        <authorList>
            <person name="Brown C.T."/>
            <person name="Hug L.A."/>
            <person name="Thomas B.C."/>
            <person name="Sharon I."/>
            <person name="Castelle C.J."/>
            <person name="Singh A."/>
            <person name="Wilkins M.J."/>
            <person name="Williams K.H."/>
            <person name="Banfield J.F."/>
        </authorList>
    </citation>
    <scope>NUCLEOTIDE SEQUENCE [LARGE SCALE GENOMIC DNA]</scope>
</reference>
<evidence type="ECO:0000256" key="13">
    <source>
        <dbReference type="ARBA" id="ARBA00041418"/>
    </source>
</evidence>
<dbReference type="EMBL" id="LCCD01000052">
    <property type="protein sequence ID" value="KKS23383.1"/>
    <property type="molecule type" value="Genomic_DNA"/>
</dbReference>
<evidence type="ECO:0000256" key="9">
    <source>
        <dbReference type="ARBA" id="ARBA00032370"/>
    </source>
</evidence>
<keyword evidence="8 16" id="KW-0472">Membrane</keyword>
<evidence type="ECO:0000256" key="3">
    <source>
        <dbReference type="ARBA" id="ARBA00022679"/>
    </source>
</evidence>